<dbReference type="InterPro" id="IPR000591">
    <property type="entry name" value="DEP_dom"/>
</dbReference>
<dbReference type="InterPro" id="IPR016137">
    <property type="entry name" value="RGS"/>
</dbReference>
<dbReference type="SMART" id="SM00315">
    <property type="entry name" value="RGS"/>
    <property type="match status" value="1"/>
</dbReference>
<evidence type="ECO:0000313" key="5">
    <source>
        <dbReference type="EMBL" id="KAF6057785.1"/>
    </source>
</evidence>
<evidence type="ECO:0000259" key="3">
    <source>
        <dbReference type="PROSITE" id="PS50132"/>
    </source>
</evidence>
<dbReference type="AlphaFoldDB" id="A0A8X7NR68"/>
<dbReference type="InterPro" id="IPR036390">
    <property type="entry name" value="WH_DNA-bd_sf"/>
</dbReference>
<dbReference type="PROSITE" id="PS50132">
    <property type="entry name" value="RGS"/>
    <property type="match status" value="1"/>
</dbReference>
<feature type="region of interest" description="Disordered" evidence="2">
    <location>
        <begin position="623"/>
        <end position="654"/>
    </location>
</feature>
<dbReference type="SUPFAM" id="SSF48097">
    <property type="entry name" value="Regulator of G-protein signaling, RGS"/>
    <property type="match status" value="1"/>
</dbReference>
<dbReference type="PROSITE" id="PS50186">
    <property type="entry name" value="DEP"/>
    <property type="match status" value="1"/>
</dbReference>
<comment type="caution">
    <text evidence="5">The sequence shown here is derived from an EMBL/GenBank/DDBJ whole genome shotgun (WGS) entry which is preliminary data.</text>
</comment>
<evidence type="ECO:0000256" key="1">
    <source>
        <dbReference type="ARBA" id="ARBA00022700"/>
    </source>
</evidence>
<feature type="compositionally biased region" description="Basic and acidic residues" evidence="2">
    <location>
        <begin position="643"/>
        <end position="654"/>
    </location>
</feature>
<feature type="domain" description="DEP" evidence="4">
    <location>
        <begin position="382"/>
        <end position="464"/>
    </location>
</feature>
<dbReference type="Pfam" id="PF25889">
    <property type="entry name" value="WHD_Fungal_DR"/>
    <property type="match status" value="1"/>
</dbReference>
<keyword evidence="1" id="KW-0734">Signal transduction inhibitor</keyword>
<dbReference type="Gene3D" id="1.10.167.10">
    <property type="entry name" value="Regulator of G-protein Signalling 4, domain 2"/>
    <property type="match status" value="1"/>
</dbReference>
<dbReference type="SUPFAM" id="SSF46785">
    <property type="entry name" value="Winged helix' DNA-binding domain"/>
    <property type="match status" value="1"/>
</dbReference>
<dbReference type="PANTHER" id="PTHR10845">
    <property type="entry name" value="REGULATOR OF G PROTEIN SIGNALING"/>
    <property type="match status" value="1"/>
</dbReference>
<dbReference type="OrthoDB" id="196547at2759"/>
<sequence>MDTIEIRETVKTASIFDRSHNTYFLNHRLTTTPTPLLSLPSHNEEPQQQQVEKLLSSSSSLDLPSTLSDSNANSNVLHEAVVKKFNRTSSGKLYEKDIKDIFAMLIVSLQLSKSSSSSAKNKSTLSPLLKFRLIPKGKKYPYSFQLLNAIDQMTHLRVEIDLSNIVTCLSYSFQPEIASTLINQFFKAKFLHSPADRTRSVPKHDVWLQPTPKGLSIVQSFCEKVGMKKSNMPDILLQNSYNSMHLFYFDRDPVTDEVIYSRSLINLLFTRLLGPIPNIWSPMNKPDPIPSVIKRSDEVFGKGVEVVSHGKAGKKEGLSISVTPSSKPADPFSFSEYQRKTLKLFEVHGDDTFNQNVSDVSPYHHRYFSNPESDAHMQYYVSSVGVRLYKAKNLDGFKTTNALLSYRISGKAIVQWLMDCTDIVRPKHAMEIANLFLNQRFITPFGASDARQSFQIEQHYQLGDKGLSLCMWGKASGIKTGHLSFYKQNPCRSEVTLDTIMQDPGLRFQFKCHLEQEFCLENFDAYCQLQVFKENVKLWNDIRDSGQHTDDDILSKQNIQHQTSLRDTCMSIAYQIYNTYISHESPFVLNIDYNLRSRVVKLLTRLSNDMKCHKTNLDAYMQTPTDESSSEQLGASYENLRAPSREKLATDKEEEREIDLNQVLQKLTVFFDEVSAHLYRMMEGDSLPKFLNSLDKV</sequence>
<accession>A0A8X7NR68</accession>
<dbReference type="SMART" id="SM00049">
    <property type="entry name" value="DEP"/>
    <property type="match status" value="1"/>
</dbReference>
<protein>
    <submittedName>
        <fullName evidence="5">Regulator of G protein signaling domain family protein</fullName>
    </submittedName>
</protein>
<dbReference type="EMBL" id="JABWAB010000003">
    <property type="protein sequence ID" value="KAF6057785.1"/>
    <property type="molecule type" value="Genomic_DNA"/>
</dbReference>
<gene>
    <name evidence="5" type="ORF">FOB60_002340</name>
</gene>
<organism evidence="5 6">
    <name type="scientific">Candida parapsilosis</name>
    <name type="common">Yeast</name>
    <dbReference type="NCBI Taxonomy" id="5480"/>
    <lineage>
        <taxon>Eukaryota</taxon>
        <taxon>Fungi</taxon>
        <taxon>Dikarya</taxon>
        <taxon>Ascomycota</taxon>
        <taxon>Saccharomycotina</taxon>
        <taxon>Pichiomycetes</taxon>
        <taxon>Debaryomycetaceae</taxon>
        <taxon>Candida/Lodderomyces clade</taxon>
        <taxon>Candida</taxon>
    </lineage>
</organism>
<evidence type="ECO:0000259" key="4">
    <source>
        <dbReference type="PROSITE" id="PS50186"/>
    </source>
</evidence>
<evidence type="ECO:0000256" key="2">
    <source>
        <dbReference type="SAM" id="MobiDB-lite"/>
    </source>
</evidence>
<dbReference type="InterPro" id="IPR058855">
    <property type="entry name" value="RGS1/SST2-like_Fungal-DR"/>
</dbReference>
<dbReference type="Gene3D" id="1.10.10.10">
    <property type="entry name" value="Winged helix-like DNA-binding domain superfamily/Winged helix DNA-binding domain"/>
    <property type="match status" value="1"/>
</dbReference>
<name>A0A8X7NR68_CANPA</name>
<dbReference type="Pfam" id="PF00615">
    <property type="entry name" value="RGS"/>
    <property type="match status" value="1"/>
</dbReference>
<dbReference type="GO" id="GO:0009968">
    <property type="term" value="P:negative regulation of signal transduction"/>
    <property type="evidence" value="ECO:0007669"/>
    <property type="project" value="UniProtKB-KW"/>
</dbReference>
<feature type="compositionally biased region" description="Polar residues" evidence="2">
    <location>
        <begin position="623"/>
        <end position="633"/>
    </location>
</feature>
<evidence type="ECO:0000313" key="6">
    <source>
        <dbReference type="Proteomes" id="UP000590412"/>
    </source>
</evidence>
<dbReference type="CDD" id="cd04450">
    <property type="entry name" value="DEP_RGS7-like"/>
    <property type="match status" value="1"/>
</dbReference>
<proteinExistence type="predicted"/>
<dbReference type="InterPro" id="IPR036388">
    <property type="entry name" value="WH-like_DNA-bd_sf"/>
</dbReference>
<dbReference type="InterPro" id="IPR036305">
    <property type="entry name" value="RGS_sf"/>
</dbReference>
<reference evidence="5" key="1">
    <citation type="submission" date="2020-03" db="EMBL/GenBank/DDBJ databases">
        <title>FDA dAtabase for Regulatory Grade micrObial Sequences (FDA-ARGOS): Supporting development and validation of Infectious Disease Dx tests.</title>
        <authorList>
            <person name="Campos J."/>
            <person name="Goldberg B."/>
            <person name="Tallon L."/>
            <person name="Sadzewicz L."/>
            <person name="Vavikolanu K."/>
            <person name="Mehta A."/>
            <person name="Aluvathingal J."/>
            <person name="Nadendla S."/>
            <person name="Nandy P."/>
            <person name="Geyer C."/>
            <person name="Yan Y."/>
            <person name="Sichtig H."/>
        </authorList>
    </citation>
    <scope>NUCLEOTIDE SEQUENCE [LARGE SCALE GENOMIC DNA]</scope>
    <source>
        <strain evidence="5">FDAARGOS_652</strain>
    </source>
</reference>
<dbReference type="PANTHER" id="PTHR10845:SF192">
    <property type="entry name" value="DOUBLE HIT, ISOFORM B"/>
    <property type="match status" value="1"/>
</dbReference>
<dbReference type="InterPro" id="IPR044926">
    <property type="entry name" value="RGS_subdomain_2"/>
</dbReference>
<dbReference type="GO" id="GO:0035556">
    <property type="term" value="P:intracellular signal transduction"/>
    <property type="evidence" value="ECO:0007669"/>
    <property type="project" value="InterPro"/>
</dbReference>
<dbReference type="Proteomes" id="UP000590412">
    <property type="component" value="Unassembled WGS sequence"/>
</dbReference>
<feature type="domain" description="RGS" evidence="3">
    <location>
        <begin position="496"/>
        <end position="693"/>
    </location>
</feature>